<sequence length="70" mass="8176">MVCMHYHLEVYLSHFHPESMSSADSVLSRDQSPSPFSEDRKSPTTKSVYLFIFTSFCETCYSECVVFLYF</sequence>
<keyword evidence="3" id="KW-1185">Reference proteome</keyword>
<accession>A0ABQ9EN00</accession>
<name>A0ABQ9EN00_TEGGR</name>
<reference evidence="2 3" key="1">
    <citation type="submission" date="2022-12" db="EMBL/GenBank/DDBJ databases">
        <title>Chromosome-level genome of Tegillarca granosa.</title>
        <authorList>
            <person name="Kim J."/>
        </authorList>
    </citation>
    <scope>NUCLEOTIDE SEQUENCE [LARGE SCALE GENOMIC DNA]</scope>
    <source>
        <strain evidence="2">Teg-2019</strain>
        <tissue evidence="2">Adductor muscle</tissue>
    </source>
</reference>
<protein>
    <submittedName>
        <fullName evidence="2">Uncharacterized protein</fullName>
    </submittedName>
</protein>
<dbReference type="EMBL" id="JARBDR010000813">
    <property type="protein sequence ID" value="KAJ8306649.1"/>
    <property type="molecule type" value="Genomic_DNA"/>
</dbReference>
<dbReference type="Proteomes" id="UP001217089">
    <property type="component" value="Unassembled WGS sequence"/>
</dbReference>
<feature type="transmembrane region" description="Helical" evidence="1">
    <location>
        <begin position="48"/>
        <end position="69"/>
    </location>
</feature>
<organism evidence="2 3">
    <name type="scientific">Tegillarca granosa</name>
    <name type="common">Malaysian cockle</name>
    <name type="synonym">Anadara granosa</name>
    <dbReference type="NCBI Taxonomy" id="220873"/>
    <lineage>
        <taxon>Eukaryota</taxon>
        <taxon>Metazoa</taxon>
        <taxon>Spiralia</taxon>
        <taxon>Lophotrochozoa</taxon>
        <taxon>Mollusca</taxon>
        <taxon>Bivalvia</taxon>
        <taxon>Autobranchia</taxon>
        <taxon>Pteriomorphia</taxon>
        <taxon>Arcoida</taxon>
        <taxon>Arcoidea</taxon>
        <taxon>Arcidae</taxon>
        <taxon>Tegillarca</taxon>
    </lineage>
</organism>
<comment type="caution">
    <text evidence="2">The sequence shown here is derived from an EMBL/GenBank/DDBJ whole genome shotgun (WGS) entry which is preliminary data.</text>
</comment>
<keyword evidence="1" id="KW-0472">Membrane</keyword>
<keyword evidence="1" id="KW-0812">Transmembrane</keyword>
<proteinExistence type="predicted"/>
<evidence type="ECO:0000313" key="3">
    <source>
        <dbReference type="Proteomes" id="UP001217089"/>
    </source>
</evidence>
<gene>
    <name evidence="2" type="ORF">KUTeg_017194</name>
</gene>
<keyword evidence="1" id="KW-1133">Transmembrane helix</keyword>
<evidence type="ECO:0000313" key="2">
    <source>
        <dbReference type="EMBL" id="KAJ8306649.1"/>
    </source>
</evidence>
<evidence type="ECO:0000256" key="1">
    <source>
        <dbReference type="SAM" id="Phobius"/>
    </source>
</evidence>